<organism evidence="1 2">
    <name type="scientific">Prevotella bivia</name>
    <dbReference type="NCBI Taxonomy" id="28125"/>
    <lineage>
        <taxon>Bacteria</taxon>
        <taxon>Pseudomonadati</taxon>
        <taxon>Bacteroidota</taxon>
        <taxon>Bacteroidia</taxon>
        <taxon>Bacteroidales</taxon>
        <taxon>Prevotellaceae</taxon>
        <taxon>Prevotella</taxon>
    </lineage>
</organism>
<dbReference type="eggNOG" id="COG2885">
    <property type="taxonomic scope" value="Bacteria"/>
</dbReference>
<evidence type="ECO:0000313" key="1">
    <source>
        <dbReference type="EMBL" id="KXO15355.1"/>
    </source>
</evidence>
<dbReference type="PATRIC" id="fig|28125.4.peg.1819"/>
<dbReference type="STRING" id="28125.HMPREF3202_01830"/>
<dbReference type="InterPro" id="IPR021958">
    <property type="entry name" value="DUF3575"/>
</dbReference>
<dbReference type="Proteomes" id="UP000070093">
    <property type="component" value="Unassembled WGS sequence"/>
</dbReference>
<protein>
    <recommendedName>
        <fullName evidence="3">DUF3575 domain-containing protein</fullName>
    </recommendedName>
</protein>
<sequence>MIKLKIIFKNNKFLFRFVALLILLLVWKTADAQHFGIKTNTLYLATTTPNIGFEAALSKKVTLSFTSAYNPFSFPSRVNDEGRTIHPHLRHWLIMPEIKYWFCKSFQRGNLGLHAIYGKYNFGGIPISNSLKDYRYQGDAVGGGISYGYQWAVGERWGLEASLGVGYLHMNYKKYECAECGDFVDKLNRNYVGPTKAALSLIYYLK</sequence>
<name>A0A137SSE8_9BACT</name>
<dbReference type="EMBL" id="LTAG01000108">
    <property type="protein sequence ID" value="KXO15355.1"/>
    <property type="molecule type" value="Genomic_DNA"/>
</dbReference>
<accession>A0A137SSE8</accession>
<proteinExistence type="predicted"/>
<dbReference type="SUPFAM" id="SSF103515">
    <property type="entry name" value="Autotransporter"/>
    <property type="match status" value="1"/>
</dbReference>
<evidence type="ECO:0008006" key="3">
    <source>
        <dbReference type="Google" id="ProtNLM"/>
    </source>
</evidence>
<dbReference type="AlphaFoldDB" id="A0A137SSE8"/>
<gene>
    <name evidence="1" type="ORF">HMPREF3202_01830</name>
</gene>
<reference evidence="1 2" key="1">
    <citation type="submission" date="2016-02" db="EMBL/GenBank/DDBJ databases">
        <authorList>
            <person name="Wen L."/>
            <person name="He K."/>
            <person name="Yang H."/>
        </authorList>
    </citation>
    <scope>NUCLEOTIDE SEQUENCE [LARGE SCALE GENOMIC DNA]</scope>
    <source>
        <strain evidence="1 2">GED7880</strain>
    </source>
</reference>
<evidence type="ECO:0000313" key="2">
    <source>
        <dbReference type="Proteomes" id="UP000070093"/>
    </source>
</evidence>
<dbReference type="RefSeq" id="WP_081099155.1">
    <property type="nucleotide sequence ID" value="NZ_KQ965706.1"/>
</dbReference>
<dbReference type="InterPro" id="IPR036709">
    <property type="entry name" value="Autotransporte_beta_dom_sf"/>
</dbReference>
<comment type="caution">
    <text evidence="1">The sequence shown here is derived from an EMBL/GenBank/DDBJ whole genome shotgun (WGS) entry which is preliminary data.</text>
</comment>
<dbReference type="Pfam" id="PF12099">
    <property type="entry name" value="DUF3575"/>
    <property type="match status" value="1"/>
</dbReference>